<feature type="region of interest" description="Disordered" evidence="1">
    <location>
        <begin position="435"/>
        <end position="485"/>
    </location>
</feature>
<organism evidence="2 3">
    <name type="scientific">Leptomonas pyrrhocoris</name>
    <name type="common">Firebug parasite</name>
    <dbReference type="NCBI Taxonomy" id="157538"/>
    <lineage>
        <taxon>Eukaryota</taxon>
        <taxon>Discoba</taxon>
        <taxon>Euglenozoa</taxon>
        <taxon>Kinetoplastea</taxon>
        <taxon>Metakinetoplastina</taxon>
        <taxon>Trypanosomatida</taxon>
        <taxon>Trypanosomatidae</taxon>
        <taxon>Leishmaniinae</taxon>
        <taxon>Leptomonas</taxon>
    </lineage>
</organism>
<dbReference type="GeneID" id="26906495"/>
<evidence type="ECO:0000256" key="1">
    <source>
        <dbReference type="SAM" id="MobiDB-lite"/>
    </source>
</evidence>
<evidence type="ECO:0000313" key="3">
    <source>
        <dbReference type="Proteomes" id="UP000037923"/>
    </source>
</evidence>
<dbReference type="Proteomes" id="UP000037923">
    <property type="component" value="Unassembled WGS sequence"/>
</dbReference>
<comment type="caution">
    <text evidence="2">The sequence shown here is derived from an EMBL/GenBank/DDBJ whole genome shotgun (WGS) entry which is preliminary data.</text>
</comment>
<name>A0A0M9FYQ7_LEPPY</name>
<sequence>MFVVSAAEGLTAAAAAGGLETSAAVSSSAAAFQRNASTTSVASLHQSFLDAEPADQLRLFTQLRSADGNVKASPAAAAVTSASSSPPPASPSMPQLRTLRGHVGSNTNQAFLDDSDEAAQMQRVGARNGLLNAHVALAGVAKKEENATGGAGVTTSPPPAPPLETRKGCSNPNESNAAVEDDVRYDVFSHASRAAANLSTPLTLTLPQTDFSRQYEHSRNPYLRAAAEEMKASSDDTFQGWGDGDFTGGDDRLGSTSAFVNNAKSRSGHEGVPSSFVLAAHKAPQLTQPFGAPRQRDNTSFREALPATSNVKDDLLSSSGSGAASTLLRGIPLFTRTRQSSRLAASPASSLRQSVEEYGQLQLQNEAVHWYHRSSVLEHQLARLQEMYNRQSKLLAAHWRAEAAAAQPHTTSTRTDTACTDALMKTANADVKEALQRRRPHDASPTPFPVEHRLASAATATASVGSPERRMTELTSRSPDSLPRA</sequence>
<dbReference type="RefSeq" id="XP_015657045.1">
    <property type="nucleotide sequence ID" value="XM_015804471.1"/>
</dbReference>
<feature type="region of interest" description="Disordered" evidence="1">
    <location>
        <begin position="144"/>
        <end position="175"/>
    </location>
</feature>
<dbReference type="VEuPathDB" id="TriTrypDB:LpyrH10_13_1510"/>
<gene>
    <name evidence="2" type="ORF">ABB37_06206</name>
</gene>
<dbReference type="AlphaFoldDB" id="A0A0M9FYQ7"/>
<protein>
    <submittedName>
        <fullName evidence="2">Uncharacterized protein</fullName>
    </submittedName>
</protein>
<reference evidence="2 3" key="1">
    <citation type="submission" date="2015-07" db="EMBL/GenBank/DDBJ databases">
        <title>High-quality genome of monoxenous trypanosomatid Leptomonas pyrrhocoris.</title>
        <authorList>
            <person name="Flegontov P."/>
            <person name="Butenko A."/>
            <person name="Firsov S."/>
            <person name="Vlcek C."/>
            <person name="Logacheva M.D."/>
            <person name="Field M."/>
            <person name="Filatov D."/>
            <person name="Flegontova O."/>
            <person name="Gerasimov E."/>
            <person name="Jackson A.P."/>
            <person name="Kelly S."/>
            <person name="Opperdoes F."/>
            <person name="O'Reilly A."/>
            <person name="Votypka J."/>
            <person name="Yurchenko V."/>
            <person name="Lukes J."/>
        </authorList>
    </citation>
    <scope>NUCLEOTIDE SEQUENCE [LARGE SCALE GENOMIC DNA]</scope>
    <source>
        <strain evidence="2">H10</strain>
    </source>
</reference>
<accession>A0A0M9FYQ7</accession>
<proteinExistence type="predicted"/>
<evidence type="ECO:0000313" key="2">
    <source>
        <dbReference type="EMBL" id="KPA78606.1"/>
    </source>
</evidence>
<dbReference type="EMBL" id="LGTL01000013">
    <property type="protein sequence ID" value="KPA78606.1"/>
    <property type="molecule type" value="Genomic_DNA"/>
</dbReference>
<keyword evidence="3" id="KW-1185">Reference proteome</keyword>